<dbReference type="Proteomes" id="UP000006791">
    <property type="component" value="Chromosome 2"/>
</dbReference>
<sequence length="80" mass="8533">MAVSLAAEGRLTPETGQAIRFAGTTHLYLISRQIEYQNAPPDNPADQTPQKVSKHTYPRQYGGQAGLSVGVGSHVETGLP</sequence>
<evidence type="ECO:0000313" key="2">
    <source>
        <dbReference type="EMBL" id="AEP13447.1"/>
    </source>
</evidence>
<evidence type="ECO:0000313" key="3">
    <source>
        <dbReference type="Proteomes" id="UP000006791"/>
    </source>
</evidence>
<dbReference type="KEGG" id="ctm:Cabther_B0446"/>
<protein>
    <submittedName>
        <fullName evidence="2">Uncharacterized protein</fullName>
    </submittedName>
</protein>
<dbReference type="AlphaFoldDB" id="G2LLH2"/>
<evidence type="ECO:0000256" key="1">
    <source>
        <dbReference type="SAM" id="MobiDB-lite"/>
    </source>
</evidence>
<dbReference type="HOGENOM" id="CLU_2583350_0_0_0"/>
<proteinExistence type="predicted"/>
<accession>G2LLH2</accession>
<reference evidence="2 3" key="1">
    <citation type="journal article" date="2012" name="Environ. Microbiol.">
        <title>Complete genome of Candidatus Chloracidobacterium thermophilum, a chlorophyll-based photoheterotroph belonging to the phylum Acidobacteria.</title>
        <authorList>
            <person name="Garcia Costas A.M."/>
            <person name="Liu Z."/>
            <person name="Tomsho L.P."/>
            <person name="Schuster S.C."/>
            <person name="Ward D.M."/>
            <person name="Bryant D.A."/>
        </authorList>
    </citation>
    <scope>NUCLEOTIDE SEQUENCE [LARGE SCALE GENOMIC DNA]</scope>
    <source>
        <strain evidence="2 3">B</strain>
    </source>
</reference>
<organism evidence="2 3">
    <name type="scientific">Chloracidobacterium thermophilum (strain B)</name>
    <dbReference type="NCBI Taxonomy" id="981222"/>
    <lineage>
        <taxon>Bacteria</taxon>
        <taxon>Pseudomonadati</taxon>
        <taxon>Acidobacteriota</taxon>
        <taxon>Terriglobia</taxon>
        <taxon>Terriglobales</taxon>
        <taxon>Acidobacteriaceae</taxon>
        <taxon>Chloracidobacterium</taxon>
    </lineage>
</organism>
<feature type="region of interest" description="Disordered" evidence="1">
    <location>
        <begin position="37"/>
        <end position="80"/>
    </location>
</feature>
<name>G2LLH2_CHLTF</name>
<keyword evidence="3" id="KW-1185">Reference proteome</keyword>
<gene>
    <name evidence="2" type="ordered locus">Cabther_B0446</name>
</gene>
<dbReference type="EMBL" id="CP002515">
    <property type="protein sequence ID" value="AEP13447.1"/>
    <property type="molecule type" value="Genomic_DNA"/>
</dbReference>